<dbReference type="InterPro" id="IPR009057">
    <property type="entry name" value="Homeodomain-like_sf"/>
</dbReference>
<dbReference type="AlphaFoldDB" id="A0A0F5JEF4"/>
<name>A0A0F5JEF4_9BACT</name>
<evidence type="ECO:0000256" key="1">
    <source>
        <dbReference type="ARBA" id="ARBA00023015"/>
    </source>
</evidence>
<dbReference type="SMART" id="SM00342">
    <property type="entry name" value="HTH_ARAC"/>
    <property type="match status" value="1"/>
</dbReference>
<dbReference type="InterPro" id="IPR018060">
    <property type="entry name" value="HTH_AraC"/>
</dbReference>
<gene>
    <name evidence="5" type="ORF">HMPREF1536_03322</name>
</gene>
<dbReference type="EMBL" id="AQHW01000015">
    <property type="protein sequence ID" value="KKB55847.1"/>
    <property type="molecule type" value="Genomic_DNA"/>
</dbReference>
<dbReference type="PROSITE" id="PS01124">
    <property type="entry name" value="HTH_ARAC_FAMILY_2"/>
    <property type="match status" value="1"/>
</dbReference>
<dbReference type="PANTHER" id="PTHR43280">
    <property type="entry name" value="ARAC-FAMILY TRANSCRIPTIONAL REGULATOR"/>
    <property type="match status" value="1"/>
</dbReference>
<sequence>MSLFYKEEHTTCYNYRLPSVANFKVLRYAAGEDFVPVDVNRSVIVFLMKGEVLVNNGLHKEYVHKAGHFVLYPRNSEFLFKVLKDCVVLSCAFVQCLNLCNRYAFEKLVNYLPDNFQYEFQMPSIRERLKEFCTLLIHCLDDGLQCAHFHENKENELFLLLRSYYSKEELAMFFQPLLATDLDFRDFVMDNYTLDINAATLAGKLNLTLKTFNRHFENTFGTSFHQWVIQKKVELICRDLTLTEKPVSEIAMDYNFSSASYLTSFCKKNVGKTPIQIRNEK</sequence>
<reference evidence="5 6" key="1">
    <citation type="submission" date="2013-04" db="EMBL/GenBank/DDBJ databases">
        <title>The Genome Sequence of Parabacteroides gordonii DSM 23371.</title>
        <authorList>
            <consortium name="The Broad Institute Genomics Platform"/>
            <person name="Earl A."/>
            <person name="Ward D."/>
            <person name="Feldgarden M."/>
            <person name="Gevers D."/>
            <person name="Martens E."/>
            <person name="Sakamoto M."/>
            <person name="Benno Y."/>
            <person name="Suzuki N."/>
            <person name="Matsunaga N."/>
            <person name="Koshihara K."/>
            <person name="Seki M."/>
            <person name="Komiya H."/>
            <person name="Walker B."/>
            <person name="Young S."/>
            <person name="Zeng Q."/>
            <person name="Gargeya S."/>
            <person name="Fitzgerald M."/>
            <person name="Haas B."/>
            <person name="Abouelleil A."/>
            <person name="Allen A.W."/>
            <person name="Alvarado L."/>
            <person name="Arachchi H.M."/>
            <person name="Berlin A.M."/>
            <person name="Chapman S.B."/>
            <person name="Gainer-Dewar J."/>
            <person name="Goldberg J."/>
            <person name="Griggs A."/>
            <person name="Gujja S."/>
            <person name="Hansen M."/>
            <person name="Howarth C."/>
            <person name="Imamovic A."/>
            <person name="Ireland A."/>
            <person name="Larimer J."/>
            <person name="McCowan C."/>
            <person name="Murphy C."/>
            <person name="Pearson M."/>
            <person name="Poon T.W."/>
            <person name="Priest M."/>
            <person name="Roberts A."/>
            <person name="Saif S."/>
            <person name="Shea T."/>
            <person name="Sisk P."/>
            <person name="Sykes S."/>
            <person name="Wortman J."/>
            <person name="Nusbaum C."/>
            <person name="Birren B."/>
        </authorList>
    </citation>
    <scope>NUCLEOTIDE SEQUENCE [LARGE SCALE GENOMIC DNA]</scope>
    <source>
        <strain evidence="5 6">MS-1</strain>
    </source>
</reference>
<dbReference type="GO" id="GO:0003700">
    <property type="term" value="F:DNA-binding transcription factor activity"/>
    <property type="evidence" value="ECO:0007669"/>
    <property type="project" value="InterPro"/>
</dbReference>
<dbReference type="Gene3D" id="1.10.10.60">
    <property type="entry name" value="Homeodomain-like"/>
    <property type="match status" value="1"/>
</dbReference>
<keyword evidence="1" id="KW-0805">Transcription regulation</keyword>
<proteinExistence type="predicted"/>
<organism evidence="5 6">
    <name type="scientific">Parabacteroides gordonii MS-1 = DSM 23371</name>
    <dbReference type="NCBI Taxonomy" id="1203610"/>
    <lineage>
        <taxon>Bacteria</taxon>
        <taxon>Pseudomonadati</taxon>
        <taxon>Bacteroidota</taxon>
        <taxon>Bacteroidia</taxon>
        <taxon>Bacteroidales</taxon>
        <taxon>Tannerellaceae</taxon>
        <taxon>Parabacteroides</taxon>
    </lineage>
</organism>
<dbReference type="HOGENOM" id="CLU_077934_0_0_10"/>
<accession>A0A0F5JEF4</accession>
<keyword evidence="2" id="KW-0238">DNA-binding</keyword>
<evidence type="ECO:0000259" key="4">
    <source>
        <dbReference type="PROSITE" id="PS01124"/>
    </source>
</evidence>
<evidence type="ECO:0000313" key="6">
    <source>
        <dbReference type="Proteomes" id="UP000033035"/>
    </source>
</evidence>
<dbReference type="PATRIC" id="fig|1203610.3.peg.3384"/>
<keyword evidence="3" id="KW-0804">Transcription</keyword>
<dbReference type="GO" id="GO:0043565">
    <property type="term" value="F:sequence-specific DNA binding"/>
    <property type="evidence" value="ECO:0007669"/>
    <property type="project" value="InterPro"/>
</dbReference>
<protein>
    <recommendedName>
        <fullName evidence="4">HTH araC/xylS-type domain-containing protein</fullName>
    </recommendedName>
</protein>
<dbReference type="PANTHER" id="PTHR43280:SF2">
    <property type="entry name" value="HTH-TYPE TRANSCRIPTIONAL REGULATOR EXSA"/>
    <property type="match status" value="1"/>
</dbReference>
<comment type="caution">
    <text evidence="5">The sequence shown here is derived from an EMBL/GenBank/DDBJ whole genome shotgun (WGS) entry which is preliminary data.</text>
</comment>
<evidence type="ECO:0000256" key="2">
    <source>
        <dbReference type="ARBA" id="ARBA00023125"/>
    </source>
</evidence>
<dbReference type="RefSeq" id="WP_028726297.1">
    <property type="nucleotide sequence ID" value="NZ_AUAE01000008.1"/>
</dbReference>
<feature type="domain" description="HTH araC/xylS-type" evidence="4">
    <location>
        <begin position="182"/>
        <end position="280"/>
    </location>
</feature>
<evidence type="ECO:0000256" key="3">
    <source>
        <dbReference type="ARBA" id="ARBA00023163"/>
    </source>
</evidence>
<dbReference type="Proteomes" id="UP000033035">
    <property type="component" value="Unassembled WGS sequence"/>
</dbReference>
<keyword evidence="6" id="KW-1185">Reference proteome</keyword>
<dbReference type="Pfam" id="PF12833">
    <property type="entry name" value="HTH_18"/>
    <property type="match status" value="1"/>
</dbReference>
<dbReference type="SUPFAM" id="SSF46689">
    <property type="entry name" value="Homeodomain-like"/>
    <property type="match status" value="1"/>
</dbReference>
<dbReference type="STRING" id="1203610.HMPREF1536_03322"/>
<evidence type="ECO:0000313" key="5">
    <source>
        <dbReference type="EMBL" id="KKB55847.1"/>
    </source>
</evidence>